<proteinExistence type="predicted"/>
<keyword evidence="2 9" id="KW-0378">Hydrolase</keyword>
<dbReference type="GO" id="GO:0000725">
    <property type="term" value="P:recombinational repair"/>
    <property type="evidence" value="ECO:0007669"/>
    <property type="project" value="TreeGrafter"/>
</dbReference>
<comment type="catalytic activity">
    <reaction evidence="6">
        <text>Couples ATP hydrolysis with the unwinding of duplex DNA by translocating in the 3'-5' direction.</text>
        <dbReference type="EC" id="5.6.2.4"/>
    </reaction>
</comment>
<dbReference type="InterPro" id="IPR014016">
    <property type="entry name" value="UvrD-like_ATP-bd"/>
</dbReference>
<evidence type="ECO:0000256" key="1">
    <source>
        <dbReference type="ARBA" id="ARBA00022741"/>
    </source>
</evidence>
<comment type="caution">
    <text evidence="11">The sequence shown here is derived from an EMBL/GenBank/DDBJ whole genome shotgun (WGS) entry which is preliminary data.</text>
</comment>
<keyword evidence="3 9" id="KW-0347">Helicase</keyword>
<evidence type="ECO:0000256" key="3">
    <source>
        <dbReference type="ARBA" id="ARBA00022806"/>
    </source>
</evidence>
<accession>A0A2T4DR61</accession>
<evidence type="ECO:0000256" key="5">
    <source>
        <dbReference type="ARBA" id="ARBA00023235"/>
    </source>
</evidence>
<dbReference type="PANTHER" id="PTHR11070">
    <property type="entry name" value="UVRD / RECB / PCRA DNA HELICASE FAMILY MEMBER"/>
    <property type="match status" value="1"/>
</dbReference>
<dbReference type="EMBL" id="PYVU01000057">
    <property type="protein sequence ID" value="PTB96300.1"/>
    <property type="molecule type" value="Genomic_DNA"/>
</dbReference>
<keyword evidence="5" id="KW-0413">Isomerase</keyword>
<dbReference type="PROSITE" id="PS51198">
    <property type="entry name" value="UVRD_HELICASE_ATP_BIND"/>
    <property type="match status" value="1"/>
</dbReference>
<dbReference type="PANTHER" id="PTHR11070:SF67">
    <property type="entry name" value="DNA 3'-5' HELICASE"/>
    <property type="match status" value="1"/>
</dbReference>
<reference evidence="11 12" key="1">
    <citation type="submission" date="2018-03" db="EMBL/GenBank/DDBJ databases">
        <title>Cross-interface Injection: A General Nanoliter Liquid Handling Method Applied to Single Cells Genome Amplification Automated Nanoliter Liquid Handling Applied to Single Cell Multiple Displacement Amplification.</title>
        <authorList>
            <person name="Yun J."/>
            <person name="Xu P."/>
            <person name="Xu J."/>
            <person name="Dai X."/>
            <person name="Wang Y."/>
            <person name="Zheng X."/>
            <person name="Cao C."/>
            <person name="Yi Q."/>
            <person name="Zhu Y."/>
            <person name="Wang L."/>
            <person name="Dong Z."/>
            <person name="Huang Y."/>
            <person name="Huang L."/>
            <person name="Du W."/>
        </authorList>
    </citation>
    <scope>NUCLEOTIDE SEQUENCE [LARGE SCALE GENOMIC DNA]</scope>
    <source>
        <strain evidence="11 12">Z-D1-2</strain>
    </source>
</reference>
<dbReference type="InterPro" id="IPR000212">
    <property type="entry name" value="DNA_helicase_UvrD/REP"/>
</dbReference>
<feature type="binding site" evidence="9">
    <location>
        <begin position="11"/>
        <end position="18"/>
    </location>
    <ligand>
        <name>ATP</name>
        <dbReference type="ChEBI" id="CHEBI:30616"/>
    </ligand>
</feature>
<evidence type="ECO:0000256" key="8">
    <source>
        <dbReference type="ARBA" id="ARBA00048988"/>
    </source>
</evidence>
<protein>
    <recommendedName>
        <fullName evidence="7">DNA 3'-5' helicase</fullName>
        <ecNumber evidence="7">5.6.2.4</ecNumber>
    </recommendedName>
</protein>
<dbReference type="AlphaFoldDB" id="A0A2T4DR61"/>
<dbReference type="GO" id="GO:0005524">
    <property type="term" value="F:ATP binding"/>
    <property type="evidence" value="ECO:0007669"/>
    <property type="project" value="UniProtKB-UniRule"/>
</dbReference>
<keyword evidence="1 9" id="KW-0547">Nucleotide-binding</keyword>
<dbReference type="Proteomes" id="UP000240608">
    <property type="component" value="Unassembled WGS sequence"/>
</dbReference>
<dbReference type="GO" id="GO:0016887">
    <property type="term" value="F:ATP hydrolysis activity"/>
    <property type="evidence" value="ECO:0007669"/>
    <property type="project" value="RHEA"/>
</dbReference>
<dbReference type="InterPro" id="IPR014017">
    <property type="entry name" value="DNA_helicase_UvrD-like_C"/>
</dbReference>
<dbReference type="Pfam" id="PF00580">
    <property type="entry name" value="UvrD-helicase"/>
    <property type="match status" value="1"/>
</dbReference>
<organism evidence="11 12">
    <name type="scientific">Marivirga lumbricoides</name>
    <dbReference type="NCBI Taxonomy" id="1046115"/>
    <lineage>
        <taxon>Bacteria</taxon>
        <taxon>Pseudomonadati</taxon>
        <taxon>Bacteroidota</taxon>
        <taxon>Cytophagia</taxon>
        <taxon>Cytophagales</taxon>
        <taxon>Marivirgaceae</taxon>
        <taxon>Marivirga</taxon>
    </lineage>
</organism>
<evidence type="ECO:0000256" key="7">
    <source>
        <dbReference type="ARBA" id="ARBA00034808"/>
    </source>
</evidence>
<dbReference type="GO" id="GO:0043138">
    <property type="term" value="F:3'-5' DNA helicase activity"/>
    <property type="evidence" value="ECO:0007669"/>
    <property type="project" value="UniProtKB-EC"/>
</dbReference>
<evidence type="ECO:0000256" key="4">
    <source>
        <dbReference type="ARBA" id="ARBA00022840"/>
    </source>
</evidence>
<feature type="domain" description="UvrD-like helicase ATP-binding" evidence="10">
    <location>
        <begin position="1"/>
        <end position="472"/>
    </location>
</feature>
<dbReference type="Gene3D" id="3.40.50.300">
    <property type="entry name" value="P-loop containing nucleotide triphosphate hydrolases"/>
    <property type="match status" value="4"/>
</dbReference>
<name>A0A2T4DR61_9BACT</name>
<keyword evidence="4 9" id="KW-0067">ATP-binding</keyword>
<evidence type="ECO:0000256" key="9">
    <source>
        <dbReference type="PROSITE-ProRule" id="PRU00560"/>
    </source>
</evidence>
<gene>
    <name evidence="11" type="ORF">C9994_08015</name>
</gene>
<dbReference type="GO" id="GO:0003677">
    <property type="term" value="F:DNA binding"/>
    <property type="evidence" value="ECO:0007669"/>
    <property type="project" value="InterPro"/>
</dbReference>
<evidence type="ECO:0000256" key="2">
    <source>
        <dbReference type="ARBA" id="ARBA00022801"/>
    </source>
</evidence>
<dbReference type="GO" id="GO:0005829">
    <property type="term" value="C:cytosol"/>
    <property type="evidence" value="ECO:0007669"/>
    <property type="project" value="TreeGrafter"/>
</dbReference>
<evidence type="ECO:0000256" key="6">
    <source>
        <dbReference type="ARBA" id="ARBA00034617"/>
    </source>
</evidence>
<comment type="catalytic activity">
    <reaction evidence="8">
        <text>ATP + H2O = ADP + phosphate + H(+)</text>
        <dbReference type="Rhea" id="RHEA:13065"/>
        <dbReference type="ChEBI" id="CHEBI:15377"/>
        <dbReference type="ChEBI" id="CHEBI:15378"/>
        <dbReference type="ChEBI" id="CHEBI:30616"/>
        <dbReference type="ChEBI" id="CHEBI:43474"/>
        <dbReference type="ChEBI" id="CHEBI:456216"/>
        <dbReference type="EC" id="5.6.2.4"/>
    </reaction>
</comment>
<dbReference type="InterPro" id="IPR027417">
    <property type="entry name" value="P-loop_NTPase"/>
</dbReference>
<dbReference type="SUPFAM" id="SSF52540">
    <property type="entry name" value="P-loop containing nucleoside triphosphate hydrolases"/>
    <property type="match status" value="1"/>
</dbReference>
<sequence>MVDNLFTVYKSSAGSGKTFTLTREYLKLALKHPEQYKKILAVTFTNKATQEMKERIIQNLFQFSTGNTVGMGEQLQELLNLDSSQLISSSKRLLQAILHNYSRFSVQTIDRFFQNVMRSFARELSLQGDGELLLNTDEVRNAVVDLMMEDLSINQPLRDWLLEFSIEKLEQKGRWDIRKEVLSFTRELMSDEFKVKEEALGKSINDYGKLKAFKARMYGITQRFEDDLDKMGKEAVELIKSRGLSLADFSGGASRSAPNFFLKIQKDRKEFDFEKLYNKTVQKVIESGGESLATKTSKQKDVIFQLANDGLLNYFQKVADYIILNQKEYISAIQILRNIYLLGISWHFNERMQNYKQEEGIQFLSDTTQFLNEIIGTDPSESPFVYEKMGSFYDHFLMDEFQDTSTMQWQNFKPLIANSLAEGKENLVVGDIKQSIYRWRGGDWRLLLKGLQEDIPSHFYHEKALVQNYRSKPHVISFNNDLFKHLPEIVYQYALNRNSNAFTADVEKYLEDISMAYTDVVQKQKVNYDYQGVVKVNFFEDEEQDEEKVSWRRYALERFVADLEKLQDEGLKLGDVGILIRSRKEGIEIQDFLERYIIEKPEKALKYQYNIISDETLLLNHAHIVNFLLNCFRYLYDENNISLAQIKLYYQRIVANADLPIHEIVKVESDEKYLPEKFLLHKEQLLSLNLLEMSEQLIQLFALKEIEQEKAYLSAFQDVLLDFGNKGGIPDFLEWWEQNQHSYAIKLQAGEDAARMMTIHKAKGLEFKICMIPLLDWSITHIPTMAPTLWVDTQNTPFAEIPFLPLRHSSSLKNSVFALDYWQEEVKSFLDNLNLLYVAFTRAGDALLVNTRGNAGASYVSTLLKTYAEQHESAWDHENQSFQMGDLNDFKKMARATETKVSTLSTVGLHYYESHTWQNKLTIKQNNILKAEDEGLSKTDIGIQVHNVFSKLTKLDNLPVLLKKLEAEGSLNTDDYQKVVQLVEGNLQARSPLIQWFSNDWEVKTEVPVLLPDGSLIRLDRVLLKEKEARILDFKTGMKDVKDERQVSFYKKSLKNMGYSKVTAHIAYLNPLEIIEIN</sequence>
<evidence type="ECO:0000313" key="12">
    <source>
        <dbReference type="Proteomes" id="UP000240608"/>
    </source>
</evidence>
<dbReference type="EC" id="5.6.2.4" evidence="7"/>
<evidence type="ECO:0000313" key="11">
    <source>
        <dbReference type="EMBL" id="PTB96300.1"/>
    </source>
</evidence>
<evidence type="ECO:0000259" key="10">
    <source>
        <dbReference type="PROSITE" id="PS51198"/>
    </source>
</evidence>
<dbReference type="Pfam" id="PF13361">
    <property type="entry name" value="UvrD_C"/>
    <property type="match status" value="1"/>
</dbReference>